<evidence type="ECO:0000313" key="2">
    <source>
        <dbReference type="EMBL" id="GJT41691.1"/>
    </source>
</evidence>
<dbReference type="Proteomes" id="UP001151760">
    <property type="component" value="Unassembled WGS sequence"/>
</dbReference>
<feature type="region of interest" description="Disordered" evidence="1">
    <location>
        <begin position="56"/>
        <end position="83"/>
    </location>
</feature>
<protein>
    <submittedName>
        <fullName evidence="2">Uncharacterized protein</fullName>
    </submittedName>
</protein>
<accession>A0ABQ5DR85</accession>
<keyword evidence="3" id="KW-1185">Reference proteome</keyword>
<gene>
    <name evidence="2" type="ORF">Tco_0941556</name>
</gene>
<comment type="caution">
    <text evidence="2">The sequence shown here is derived from an EMBL/GenBank/DDBJ whole genome shotgun (WGS) entry which is preliminary data.</text>
</comment>
<evidence type="ECO:0000313" key="3">
    <source>
        <dbReference type="Proteomes" id="UP001151760"/>
    </source>
</evidence>
<name>A0ABQ5DR85_9ASTR</name>
<reference evidence="2" key="1">
    <citation type="journal article" date="2022" name="Int. J. Mol. Sci.">
        <title>Draft Genome of Tanacetum Coccineum: Genomic Comparison of Closely Related Tanacetum-Family Plants.</title>
        <authorList>
            <person name="Yamashiro T."/>
            <person name="Shiraishi A."/>
            <person name="Nakayama K."/>
            <person name="Satake H."/>
        </authorList>
    </citation>
    <scope>NUCLEOTIDE SEQUENCE</scope>
</reference>
<organism evidence="2 3">
    <name type="scientific">Tanacetum coccineum</name>
    <dbReference type="NCBI Taxonomy" id="301880"/>
    <lineage>
        <taxon>Eukaryota</taxon>
        <taxon>Viridiplantae</taxon>
        <taxon>Streptophyta</taxon>
        <taxon>Embryophyta</taxon>
        <taxon>Tracheophyta</taxon>
        <taxon>Spermatophyta</taxon>
        <taxon>Magnoliopsida</taxon>
        <taxon>eudicotyledons</taxon>
        <taxon>Gunneridae</taxon>
        <taxon>Pentapetalae</taxon>
        <taxon>asterids</taxon>
        <taxon>campanulids</taxon>
        <taxon>Asterales</taxon>
        <taxon>Asteraceae</taxon>
        <taxon>Asteroideae</taxon>
        <taxon>Anthemideae</taxon>
        <taxon>Anthemidinae</taxon>
        <taxon>Tanacetum</taxon>
    </lineage>
</organism>
<evidence type="ECO:0000256" key="1">
    <source>
        <dbReference type="SAM" id="MobiDB-lite"/>
    </source>
</evidence>
<reference evidence="2" key="2">
    <citation type="submission" date="2022-01" db="EMBL/GenBank/DDBJ databases">
        <authorList>
            <person name="Yamashiro T."/>
            <person name="Shiraishi A."/>
            <person name="Satake H."/>
            <person name="Nakayama K."/>
        </authorList>
    </citation>
    <scope>NUCLEOTIDE SEQUENCE</scope>
</reference>
<sequence length="115" mass="13066">MKFSTLEDETCLSIDMVDVAVLDNVQEILPSYPMGSFLFESVLNYQQCGVDNLWEDKSNEHDQEESSTIESPCDKDGWEPKPTLFAASTSETEIQIPNLKELPSHLEYAFLDDNK</sequence>
<proteinExistence type="predicted"/>
<dbReference type="EMBL" id="BQNB010015582">
    <property type="protein sequence ID" value="GJT41691.1"/>
    <property type="molecule type" value="Genomic_DNA"/>
</dbReference>